<dbReference type="Proteomes" id="UP000253740">
    <property type="component" value="Unassembled WGS sequence"/>
</dbReference>
<protein>
    <submittedName>
        <fullName evidence="1">Sulfate transporter</fullName>
    </submittedName>
</protein>
<proteinExistence type="predicted"/>
<dbReference type="EMBL" id="DF970196">
    <property type="protein sequence ID" value="GAP66291.1"/>
    <property type="molecule type" value="Genomic_DNA"/>
</dbReference>
<dbReference type="HOGENOM" id="CLU_086570_1_0_6"/>
<evidence type="ECO:0000313" key="1">
    <source>
        <dbReference type="EMBL" id="GAN44657.1"/>
    </source>
</evidence>
<accession>A0A0K8QNL1</accession>
<keyword evidence="3" id="KW-1185">Reference proteome</keyword>
<dbReference type="EMBL" id="DF952378">
    <property type="protein sequence ID" value="GAN44657.1"/>
    <property type="molecule type" value="Genomic_DNA"/>
</dbReference>
<dbReference type="AlphaFoldDB" id="A0A0K8QNL1"/>
<reference evidence="1" key="1">
    <citation type="submission" date="2015-03" db="EMBL/GenBank/DDBJ databases">
        <title>Draft genome sequence of Mizugakiibacter sediminis skMP5.</title>
        <authorList>
            <person name="Watanabe T."/>
            <person name="Kojima H."/>
            <person name="Fukui M."/>
        </authorList>
    </citation>
    <scope>NUCLEOTIDE SEQUENCE</scope>
    <source>
        <strain evidence="1">SkMP5</strain>
    </source>
</reference>
<reference evidence="2" key="2">
    <citation type="submission" date="2015-08" db="EMBL/GenBank/DDBJ databases">
        <title>Complete DNA Sequence of Pseudomonas syringae pv. actinidiae, the Causal Agent of Kiwifruit Canker Disease.</title>
        <authorList>
            <person name="Rikkerink E.H.A."/>
            <person name="Fineran P.C."/>
        </authorList>
    </citation>
    <scope>NUCLEOTIDE SEQUENCE</scope>
    <source>
        <strain evidence="2">SkMP5</strain>
    </source>
</reference>
<evidence type="ECO:0000313" key="3">
    <source>
        <dbReference type="Proteomes" id="UP000253740"/>
    </source>
</evidence>
<name>A0A0K8QNL1_9GAMM</name>
<dbReference type="RefSeq" id="WP_062536828.1">
    <property type="nucleotide sequence ID" value="NZ_DF970196.1"/>
</dbReference>
<gene>
    <name evidence="1" type="ORF">MBSD_1192</name>
    <name evidence="2" type="ORF">MBSD_n1595</name>
</gene>
<evidence type="ECO:0000313" key="2">
    <source>
        <dbReference type="EMBL" id="GAP66291.1"/>
    </source>
</evidence>
<dbReference type="STRING" id="1475481.GCA_000953855_01626"/>
<dbReference type="Pfam" id="PF11363">
    <property type="entry name" value="DUF3164"/>
    <property type="match status" value="1"/>
</dbReference>
<sequence>MSKSPTTTDIPAGYRQDAQGRLVHESQIKPIDQARDALVAELVAKGRAVQAKLADYKRQAFADIDAFVALSAEQYGVHLGGRKGNVTLLSFDGRYKVVRAIAEHIQFDERLQAAKALIDTCLRDWTEGARPEIVTLVQDAFRVDAAGNIRTGNVLALRRLDIADARWQRAMQAIGDAVQVVGSKSYVRLYERDDAGQYQPISLDIAGV</sequence>
<organism evidence="2">
    <name type="scientific">Mizugakiibacter sediminis</name>
    <dbReference type="NCBI Taxonomy" id="1475481"/>
    <lineage>
        <taxon>Bacteria</taxon>
        <taxon>Pseudomonadati</taxon>
        <taxon>Pseudomonadota</taxon>
        <taxon>Gammaproteobacteria</taxon>
        <taxon>Lysobacterales</taxon>
        <taxon>Rhodanobacteraceae</taxon>
        <taxon>Mizugakiibacter</taxon>
    </lineage>
</organism>
<dbReference type="InterPro" id="IPR021505">
    <property type="entry name" value="Phage_B3_Orf6"/>
</dbReference>